<feature type="transmembrane region" description="Helical" evidence="2">
    <location>
        <begin position="660"/>
        <end position="679"/>
    </location>
</feature>
<evidence type="ECO:0000313" key="3">
    <source>
        <dbReference type="EMBL" id="KXZ51297.1"/>
    </source>
</evidence>
<feature type="transmembrane region" description="Helical" evidence="2">
    <location>
        <begin position="620"/>
        <end position="639"/>
    </location>
</feature>
<feature type="region of interest" description="Disordered" evidence="1">
    <location>
        <begin position="751"/>
        <end position="781"/>
    </location>
</feature>
<dbReference type="Proteomes" id="UP000075714">
    <property type="component" value="Unassembled WGS sequence"/>
</dbReference>
<feature type="transmembrane region" description="Helical" evidence="2">
    <location>
        <begin position="167"/>
        <end position="189"/>
    </location>
</feature>
<feature type="transmembrane region" description="Helical" evidence="2">
    <location>
        <begin position="210"/>
        <end position="228"/>
    </location>
</feature>
<proteinExistence type="predicted"/>
<feature type="transmembrane region" description="Helical" evidence="2">
    <location>
        <begin position="124"/>
        <end position="147"/>
    </location>
</feature>
<keyword evidence="2" id="KW-0812">Transmembrane</keyword>
<keyword evidence="4" id="KW-1185">Reference proteome</keyword>
<evidence type="ECO:0000256" key="2">
    <source>
        <dbReference type="SAM" id="Phobius"/>
    </source>
</evidence>
<keyword evidence="2" id="KW-0472">Membrane</keyword>
<dbReference type="EMBL" id="LSYV01000014">
    <property type="protein sequence ID" value="KXZ51297.1"/>
    <property type="molecule type" value="Genomic_DNA"/>
</dbReference>
<evidence type="ECO:0000313" key="4">
    <source>
        <dbReference type="Proteomes" id="UP000075714"/>
    </source>
</evidence>
<evidence type="ECO:0000256" key="1">
    <source>
        <dbReference type="SAM" id="MobiDB-lite"/>
    </source>
</evidence>
<name>A0A150GNA5_GONPE</name>
<feature type="transmembrane region" description="Helical" evidence="2">
    <location>
        <begin position="710"/>
        <end position="733"/>
    </location>
</feature>
<keyword evidence="2" id="KW-1133">Transmembrane helix</keyword>
<dbReference type="AlphaFoldDB" id="A0A150GNA5"/>
<dbReference type="OrthoDB" id="563620at2759"/>
<reference evidence="4" key="1">
    <citation type="journal article" date="2016" name="Nat. Commun.">
        <title>The Gonium pectorale genome demonstrates co-option of cell cycle regulation during the evolution of multicellularity.</title>
        <authorList>
            <person name="Hanschen E.R."/>
            <person name="Marriage T.N."/>
            <person name="Ferris P.J."/>
            <person name="Hamaji T."/>
            <person name="Toyoda A."/>
            <person name="Fujiyama A."/>
            <person name="Neme R."/>
            <person name="Noguchi H."/>
            <person name="Minakuchi Y."/>
            <person name="Suzuki M."/>
            <person name="Kawai-Toyooka H."/>
            <person name="Smith D.R."/>
            <person name="Sparks H."/>
            <person name="Anderson J."/>
            <person name="Bakaric R."/>
            <person name="Luria V."/>
            <person name="Karger A."/>
            <person name="Kirschner M.W."/>
            <person name="Durand P.M."/>
            <person name="Michod R.E."/>
            <person name="Nozaki H."/>
            <person name="Olson B.J."/>
        </authorList>
    </citation>
    <scope>NUCLEOTIDE SEQUENCE [LARGE SCALE GENOMIC DNA]</scope>
    <source>
        <strain evidence="4">NIES-2863</strain>
    </source>
</reference>
<accession>A0A150GNA5</accession>
<organism evidence="3 4">
    <name type="scientific">Gonium pectorale</name>
    <name type="common">Green alga</name>
    <dbReference type="NCBI Taxonomy" id="33097"/>
    <lineage>
        <taxon>Eukaryota</taxon>
        <taxon>Viridiplantae</taxon>
        <taxon>Chlorophyta</taxon>
        <taxon>core chlorophytes</taxon>
        <taxon>Chlorophyceae</taxon>
        <taxon>CS clade</taxon>
        <taxon>Chlamydomonadales</taxon>
        <taxon>Volvocaceae</taxon>
        <taxon>Gonium</taxon>
    </lineage>
</organism>
<gene>
    <name evidence="3" type="ORF">GPECTOR_13g784</name>
</gene>
<protein>
    <submittedName>
        <fullName evidence="3">Uncharacterized protein</fullName>
    </submittedName>
</protein>
<comment type="caution">
    <text evidence="3">The sequence shown here is derived from an EMBL/GenBank/DDBJ whole genome shotgun (WGS) entry which is preliminary data.</text>
</comment>
<sequence length="781" mass="81972">MQNGVPAAADSAGPAGPQLPLLSFGAWFARRARRTDVALLLLELVFITGPHVTRVMQHAVCVPTGGGPHSALQAELPLLDPAARRADAVLAGFPCAAPYPRQLLYTFRTGAAVDPRLRLRLLDYANLCHLVAQLPALALAFTSLPLYELSRSSLFVAMILAPPLGCLFAAALAPTGLLALGVGCYFGSVRRRLELAVFFSWKLIVVQRPVQLFSAVYVAGCIQLLLTLRCGRGGDAAASSGASDVESSRQTGGGARTALYHMAVDSALGEDERLRGALGVLAGPTGLSGGRQQRPEKVHLDDFLFPAAGPGPVGGATFECLGPLAIIRLALPPAALCAPGALMIHVLPPPLEPHAAEASAPISRAAEQQQQQQQQWLAAAPLASLPLLVLPPTAAQEIRRLFEEVLGAEAVACLDGLLSRQAGGGQDQQCPLADAAAIVESSGMYDVVYDMGSLLSMPYSDRAASGAEAHAEGGSLPPQPVEEPRVFDGLMRLFASRGMEACLREALRILEAGGGVRPAELSGASAGGGGTLGRPPRGPAWWLRALLWGFQSPAQEAAYQDFKAAQLVGLDRMAFLLEAGLRAATVRCVYDAGKQQLPLSVAAAAGHSRPTGPALLRPEMATQCVLLAVILMVLALALLTPLHRTRRNLLLQLRGWLDSAVFLLMLMPLPAFGGPLLAVPDASTLPCRRRSLHWTIFCLWEPALMQAGSWLPALLFGAAFAAGTMAVSAATDLRMRRRFLLRFAGGRLREADAEPPAGDPGVISGRGSGTADDSGNGAKCS</sequence>